<evidence type="ECO:0000256" key="6">
    <source>
        <dbReference type="ARBA" id="ARBA00023136"/>
    </source>
</evidence>
<keyword evidence="4 7" id="KW-0812">Transmembrane</keyword>
<proteinExistence type="inferred from homology"/>
<reference evidence="9 10" key="1">
    <citation type="submission" date="2018-04" db="EMBL/GenBank/DDBJ databases">
        <title>Genomic Encyclopedia of Archaeal and Bacterial Type Strains, Phase II (KMG-II): from individual species to whole genera.</title>
        <authorList>
            <person name="Goeker M."/>
        </authorList>
    </citation>
    <scope>NUCLEOTIDE SEQUENCE [LARGE SCALE GENOMIC DNA]</scope>
    <source>
        <strain evidence="9 10">DSM 45787</strain>
    </source>
</reference>
<dbReference type="PANTHER" id="PTHR43386">
    <property type="entry name" value="OLIGOPEPTIDE TRANSPORT SYSTEM PERMEASE PROTEIN APPC"/>
    <property type="match status" value="1"/>
</dbReference>
<keyword evidence="3" id="KW-1003">Cell membrane</keyword>
<feature type="transmembrane region" description="Helical" evidence="7">
    <location>
        <begin position="213"/>
        <end position="233"/>
    </location>
</feature>
<dbReference type="PANTHER" id="PTHR43386:SF1">
    <property type="entry name" value="D,D-DIPEPTIDE TRANSPORT SYSTEM PERMEASE PROTEIN DDPC-RELATED"/>
    <property type="match status" value="1"/>
</dbReference>
<sequence length="294" mass="31999">MSINKTAQAPRSFIGEAFKQFRKNRLAVTSFILVIVIMLLGVLAPLIALEDPVNPSPENRLQPGFWAGNFDHPLGTDELGRDIYSRIVYGAQISLKVGYTVILITAIFGTLFGLISAYYGGMIDLILMRITDIFLSFPPLLLALSVIAILGTGLENAMLAIALIYIPQMARIVRSSVLTVKELPYVEASKSLGAKNSFIIIGHILPNILAPSVVYLTLLLADAILYTSALGFLGIGIDPSTPEWGAMLSKGRDYIILGQWWVTVFPGIMIALTVFAFNLLGDGLREALDPKMDV</sequence>
<name>A0A2T6C7L1_9BACL</name>
<evidence type="ECO:0000256" key="2">
    <source>
        <dbReference type="ARBA" id="ARBA00022448"/>
    </source>
</evidence>
<dbReference type="AlphaFoldDB" id="A0A2T6C7L1"/>
<evidence type="ECO:0000313" key="10">
    <source>
        <dbReference type="Proteomes" id="UP000244240"/>
    </source>
</evidence>
<dbReference type="InterPro" id="IPR050366">
    <property type="entry name" value="BP-dependent_transpt_permease"/>
</dbReference>
<feature type="transmembrane region" description="Helical" evidence="7">
    <location>
        <begin position="140"/>
        <end position="166"/>
    </location>
</feature>
<dbReference type="Pfam" id="PF12911">
    <property type="entry name" value="OppC_N"/>
    <property type="match status" value="1"/>
</dbReference>
<dbReference type="PROSITE" id="PS50928">
    <property type="entry name" value="ABC_TM1"/>
    <property type="match status" value="1"/>
</dbReference>
<comment type="subcellular location">
    <subcellularLocation>
        <location evidence="1 7">Cell membrane</location>
        <topology evidence="1 7">Multi-pass membrane protein</topology>
    </subcellularLocation>
</comment>
<accession>A0A2T6C7L1</accession>
<protein>
    <submittedName>
        <fullName evidence="9">Peptide/nickel transport system permease protein</fullName>
    </submittedName>
</protein>
<dbReference type="RefSeq" id="WP_211308232.1">
    <property type="nucleotide sequence ID" value="NZ_QBKR01000003.1"/>
</dbReference>
<comment type="caution">
    <text evidence="9">The sequence shown here is derived from an EMBL/GenBank/DDBJ whole genome shotgun (WGS) entry which is preliminary data.</text>
</comment>
<dbReference type="SUPFAM" id="SSF161098">
    <property type="entry name" value="MetI-like"/>
    <property type="match status" value="1"/>
</dbReference>
<organism evidence="9 10">
    <name type="scientific">Melghirimyces profundicolus</name>
    <dbReference type="NCBI Taxonomy" id="1242148"/>
    <lineage>
        <taxon>Bacteria</taxon>
        <taxon>Bacillati</taxon>
        <taxon>Bacillota</taxon>
        <taxon>Bacilli</taxon>
        <taxon>Bacillales</taxon>
        <taxon>Thermoactinomycetaceae</taxon>
        <taxon>Melghirimyces</taxon>
    </lineage>
</organism>
<dbReference type="GO" id="GO:0005886">
    <property type="term" value="C:plasma membrane"/>
    <property type="evidence" value="ECO:0007669"/>
    <property type="project" value="UniProtKB-SubCell"/>
</dbReference>
<keyword evidence="2 7" id="KW-0813">Transport</keyword>
<dbReference type="Gene3D" id="1.10.3720.10">
    <property type="entry name" value="MetI-like"/>
    <property type="match status" value="1"/>
</dbReference>
<evidence type="ECO:0000256" key="1">
    <source>
        <dbReference type="ARBA" id="ARBA00004651"/>
    </source>
</evidence>
<dbReference type="EMBL" id="QBKR01000003">
    <property type="protein sequence ID" value="PTX64282.1"/>
    <property type="molecule type" value="Genomic_DNA"/>
</dbReference>
<feature type="domain" description="ABC transmembrane type-1" evidence="8">
    <location>
        <begin position="91"/>
        <end position="281"/>
    </location>
</feature>
<evidence type="ECO:0000256" key="4">
    <source>
        <dbReference type="ARBA" id="ARBA00022692"/>
    </source>
</evidence>
<dbReference type="InterPro" id="IPR000515">
    <property type="entry name" value="MetI-like"/>
</dbReference>
<keyword evidence="6 7" id="KW-0472">Membrane</keyword>
<keyword evidence="10" id="KW-1185">Reference proteome</keyword>
<dbReference type="CDD" id="cd06261">
    <property type="entry name" value="TM_PBP2"/>
    <property type="match status" value="1"/>
</dbReference>
<evidence type="ECO:0000259" key="8">
    <source>
        <dbReference type="PROSITE" id="PS50928"/>
    </source>
</evidence>
<evidence type="ECO:0000256" key="7">
    <source>
        <dbReference type="RuleBase" id="RU363032"/>
    </source>
</evidence>
<feature type="transmembrane region" description="Helical" evidence="7">
    <location>
        <begin position="97"/>
        <end position="119"/>
    </location>
</feature>
<evidence type="ECO:0000313" key="9">
    <source>
        <dbReference type="EMBL" id="PTX64282.1"/>
    </source>
</evidence>
<dbReference type="GO" id="GO:0055085">
    <property type="term" value="P:transmembrane transport"/>
    <property type="evidence" value="ECO:0007669"/>
    <property type="project" value="InterPro"/>
</dbReference>
<comment type="similarity">
    <text evidence="7">Belongs to the binding-protein-dependent transport system permease family.</text>
</comment>
<evidence type="ECO:0000256" key="5">
    <source>
        <dbReference type="ARBA" id="ARBA00022989"/>
    </source>
</evidence>
<keyword evidence="5 7" id="KW-1133">Transmembrane helix</keyword>
<dbReference type="Pfam" id="PF00528">
    <property type="entry name" value="BPD_transp_1"/>
    <property type="match status" value="1"/>
</dbReference>
<dbReference type="InterPro" id="IPR025966">
    <property type="entry name" value="OppC_N"/>
</dbReference>
<evidence type="ECO:0000256" key="3">
    <source>
        <dbReference type="ARBA" id="ARBA00022475"/>
    </source>
</evidence>
<gene>
    <name evidence="9" type="ORF">C8P63_10365</name>
</gene>
<feature type="transmembrane region" description="Helical" evidence="7">
    <location>
        <begin position="254"/>
        <end position="280"/>
    </location>
</feature>
<dbReference type="InterPro" id="IPR035906">
    <property type="entry name" value="MetI-like_sf"/>
</dbReference>
<dbReference type="Proteomes" id="UP000244240">
    <property type="component" value="Unassembled WGS sequence"/>
</dbReference>
<feature type="transmembrane region" description="Helical" evidence="7">
    <location>
        <begin position="26"/>
        <end position="48"/>
    </location>
</feature>